<feature type="compositionally biased region" description="Basic and acidic residues" evidence="4">
    <location>
        <begin position="403"/>
        <end position="414"/>
    </location>
</feature>
<dbReference type="EMBL" id="JAAWVO010070627">
    <property type="protein sequence ID" value="MBN3324413.1"/>
    <property type="molecule type" value="Genomic_DNA"/>
</dbReference>
<proteinExistence type="predicted"/>
<feature type="region of interest" description="Disordered" evidence="4">
    <location>
        <begin position="183"/>
        <end position="240"/>
    </location>
</feature>
<feature type="non-terminal residue" evidence="6">
    <location>
        <position position="1"/>
    </location>
</feature>
<keyword evidence="2" id="KW-0964">Secreted</keyword>
<gene>
    <name evidence="6" type="primary">Olfml2a_1</name>
    <name evidence="6" type="ORF">GTO95_0012681</name>
</gene>
<comment type="caution">
    <text evidence="3">Lacks conserved residue(s) required for the propagation of feature annotation.</text>
</comment>
<protein>
    <submittedName>
        <fullName evidence="6">OLM2A protein</fullName>
    </submittedName>
</protein>
<keyword evidence="7" id="KW-1185">Reference proteome</keyword>
<comment type="caution">
    <text evidence="6">The sequence shown here is derived from an EMBL/GenBank/DDBJ whole genome shotgun (WGS) entry which is preliminary data.</text>
</comment>
<reference evidence="6" key="1">
    <citation type="journal article" date="2021" name="Cell">
        <title>Tracing the genetic footprints of vertebrate landing in non-teleost ray-finned fishes.</title>
        <authorList>
            <person name="Bi X."/>
            <person name="Wang K."/>
            <person name="Yang L."/>
            <person name="Pan H."/>
            <person name="Jiang H."/>
            <person name="Wei Q."/>
            <person name="Fang M."/>
            <person name="Yu H."/>
            <person name="Zhu C."/>
            <person name="Cai Y."/>
            <person name="He Y."/>
            <person name="Gan X."/>
            <person name="Zeng H."/>
            <person name="Yu D."/>
            <person name="Zhu Y."/>
            <person name="Jiang H."/>
            <person name="Qiu Q."/>
            <person name="Yang H."/>
            <person name="Zhang Y.E."/>
            <person name="Wang W."/>
            <person name="Zhu M."/>
            <person name="He S."/>
            <person name="Zhang G."/>
        </authorList>
    </citation>
    <scope>NUCLEOTIDE SEQUENCE</scope>
    <source>
        <strain evidence="6">Allg_001</strain>
    </source>
</reference>
<dbReference type="GO" id="GO:0007165">
    <property type="term" value="P:signal transduction"/>
    <property type="evidence" value="ECO:0007669"/>
    <property type="project" value="TreeGrafter"/>
</dbReference>
<feature type="compositionally biased region" description="Basic and acidic residues" evidence="4">
    <location>
        <begin position="213"/>
        <end position="235"/>
    </location>
</feature>
<evidence type="ECO:0000256" key="4">
    <source>
        <dbReference type="SAM" id="MobiDB-lite"/>
    </source>
</evidence>
<sequence>SSRQIFGDGEQVRMTSEGSDCRCKCIMRPLSKDACSRIRSGSLRVEDFYTVETVSSGADCKCSCTAPPSSLNPCENEWKMEKLKKQAPELLKLQSMVDLLEGTLYSMDLMKVHSYINKVVSQMNNLEETIKTNLTRENEFMKDSVINLTNQLKRYENYSDIMMSIKKEISSLGLQLLQKDAAAPDSKVQETAGGKSKEATKYPSKKAKPPAKPPKEKPVKPKKDIVKPGKPDPTAKAKVAGHQPGVIRGITYYKAAKMEGIEHGATSKGKTKWNLYPLTIDVFHYLYICILVRLAQAKTLSSLWHTAEVMTVLLPLVNSGKQITDYCYPKGALLLSVSYKRNQSPNTAWISLALTKIVHFKYDVQRMKVQININTPKIENLPNILKKNTVRSHGHFDAKEVVMEERPQSSEEGRAVAVETPAATTTVPTTPSTTTTTTVSTTTTAKPEKPAPTILLVLDNSDNSSRYLQNRAAKDVDCEGTISSIEMPEKHHSYGRNEGAWMKDPVAKDSKIYVTNYYYGNNLVEFRNLDNFKQGRWSNLYKLPYNWIGTGHVVYNGAFYYNRAFTKNIIKYDLKMRYVAAWTLLHDVVYEDTTPWKWRGHSDIDFAVDESGLWVIYPAVDYDYSQQEVIVISKLDPGDLSIKKETTWKTGLKRNSYGNCFIICGVLYAVDVYNQREGEVSYAYDTHTNTEAIPRLPFTNEYAFTTQIDYNPKEKVLYAWDNGHQLTYNVNFVVQ</sequence>
<feature type="domain" description="Olfactomedin-like" evidence="5">
    <location>
        <begin position="477"/>
        <end position="734"/>
    </location>
</feature>
<dbReference type="PROSITE" id="PS51132">
    <property type="entry name" value="OLF"/>
    <property type="match status" value="1"/>
</dbReference>
<feature type="region of interest" description="Disordered" evidence="4">
    <location>
        <begin position="403"/>
        <end position="447"/>
    </location>
</feature>
<evidence type="ECO:0000313" key="6">
    <source>
        <dbReference type="EMBL" id="MBN3324413.1"/>
    </source>
</evidence>
<dbReference type="InterPro" id="IPR050605">
    <property type="entry name" value="Olfactomedin-like_domain"/>
</dbReference>
<comment type="subcellular location">
    <subcellularLocation>
        <location evidence="1">Secreted</location>
    </subcellularLocation>
</comment>
<evidence type="ECO:0000256" key="2">
    <source>
        <dbReference type="ARBA" id="ARBA00022525"/>
    </source>
</evidence>
<dbReference type="GO" id="GO:0005615">
    <property type="term" value="C:extracellular space"/>
    <property type="evidence" value="ECO:0007669"/>
    <property type="project" value="TreeGrafter"/>
</dbReference>
<dbReference type="PANTHER" id="PTHR23192">
    <property type="entry name" value="OLFACTOMEDIN-RELATED"/>
    <property type="match status" value="1"/>
</dbReference>
<feature type="compositionally biased region" description="Low complexity" evidence="4">
    <location>
        <begin position="416"/>
        <end position="445"/>
    </location>
</feature>
<dbReference type="PANTHER" id="PTHR23192:SF29">
    <property type="entry name" value="OLFACTOMEDIN-LIKE PROTEIN 2A"/>
    <property type="match status" value="1"/>
</dbReference>
<dbReference type="Pfam" id="PF02191">
    <property type="entry name" value="OLF"/>
    <property type="match status" value="1"/>
</dbReference>
<feature type="non-terminal residue" evidence="6">
    <location>
        <position position="735"/>
    </location>
</feature>
<dbReference type="AlphaFoldDB" id="A0A8J7THT8"/>
<organism evidence="6 7">
    <name type="scientific">Atractosteus spatula</name>
    <name type="common">Alligator gar</name>
    <name type="synonym">Lepisosteus spatula</name>
    <dbReference type="NCBI Taxonomy" id="7917"/>
    <lineage>
        <taxon>Eukaryota</taxon>
        <taxon>Metazoa</taxon>
        <taxon>Chordata</taxon>
        <taxon>Craniata</taxon>
        <taxon>Vertebrata</taxon>
        <taxon>Euteleostomi</taxon>
        <taxon>Actinopterygii</taxon>
        <taxon>Neopterygii</taxon>
        <taxon>Holostei</taxon>
        <taxon>Semionotiformes</taxon>
        <taxon>Lepisosteidae</taxon>
        <taxon>Atractosteus</taxon>
    </lineage>
</organism>
<evidence type="ECO:0000259" key="5">
    <source>
        <dbReference type="PROSITE" id="PS51132"/>
    </source>
</evidence>
<name>A0A8J7THT8_ATRSP</name>
<dbReference type="InterPro" id="IPR003112">
    <property type="entry name" value="Olfac-like_dom"/>
</dbReference>
<evidence type="ECO:0000313" key="7">
    <source>
        <dbReference type="Proteomes" id="UP000736164"/>
    </source>
</evidence>
<evidence type="ECO:0000256" key="3">
    <source>
        <dbReference type="PROSITE-ProRule" id="PRU00446"/>
    </source>
</evidence>
<dbReference type="Proteomes" id="UP000736164">
    <property type="component" value="Unassembled WGS sequence"/>
</dbReference>
<accession>A0A8J7THT8</accession>
<evidence type="ECO:0000256" key="1">
    <source>
        <dbReference type="ARBA" id="ARBA00004613"/>
    </source>
</evidence>
<dbReference type="SMART" id="SM00284">
    <property type="entry name" value="OLF"/>
    <property type="match status" value="1"/>
</dbReference>